<feature type="compositionally biased region" description="Basic and acidic residues" evidence="1">
    <location>
        <begin position="35"/>
        <end position="49"/>
    </location>
</feature>
<evidence type="ECO:0000313" key="3">
    <source>
        <dbReference type="Proteomes" id="UP001589795"/>
    </source>
</evidence>
<proteinExistence type="predicted"/>
<evidence type="ECO:0000313" key="2">
    <source>
        <dbReference type="EMBL" id="MFC0201130.1"/>
    </source>
</evidence>
<protein>
    <recommendedName>
        <fullName evidence="4">Membrane-anchored ribosome-binding protein, inhibits growth in stationary phase, ElaB/YqjD/DUF883 family</fullName>
    </recommendedName>
</protein>
<dbReference type="RefSeq" id="WP_378926793.1">
    <property type="nucleotide sequence ID" value="NZ_JBHLWQ010000119.1"/>
</dbReference>
<keyword evidence="3" id="KW-1185">Reference proteome</keyword>
<evidence type="ECO:0000256" key="1">
    <source>
        <dbReference type="SAM" id="MobiDB-lite"/>
    </source>
</evidence>
<gene>
    <name evidence="2" type="ORF">ACFFIZ_12650</name>
</gene>
<sequence>MSAEYTSDTARTQQTSSTMKDLKDQAGSQANRLAEGVKDEVSRRSEEMRGSLAERVDNLASAFRSAKSEVGEESPFARMFDYAAENAEGFADTLEGANVVDSVREFARERPGTFLGLSAVAGFAAARFLLAGKPGRTYSSGGSSAYRSGGSSVYGGSSTGGMPSGRPATRPGAATTAGSAWESTTSASRTGAATGSGAGLSTGAASSTGASRPGGAAGTTGSTAGEGSGSGGPTTGVTKPGYGGNRNV</sequence>
<feature type="compositionally biased region" description="Polar residues" evidence="1">
    <location>
        <begin position="1"/>
        <end position="19"/>
    </location>
</feature>
<feature type="region of interest" description="Disordered" evidence="1">
    <location>
        <begin position="137"/>
        <end position="248"/>
    </location>
</feature>
<evidence type="ECO:0008006" key="4">
    <source>
        <dbReference type="Google" id="ProtNLM"/>
    </source>
</evidence>
<organism evidence="2 3">
    <name type="scientific">Paracoccus rhizosphaerae</name>
    <dbReference type="NCBI Taxonomy" id="1133347"/>
    <lineage>
        <taxon>Bacteria</taxon>
        <taxon>Pseudomonadati</taxon>
        <taxon>Pseudomonadota</taxon>
        <taxon>Alphaproteobacteria</taxon>
        <taxon>Rhodobacterales</taxon>
        <taxon>Paracoccaceae</taxon>
        <taxon>Paracoccus</taxon>
    </lineage>
</organism>
<dbReference type="Proteomes" id="UP001589795">
    <property type="component" value="Unassembled WGS sequence"/>
</dbReference>
<name>A0ABV6CK65_9RHOB</name>
<feature type="compositionally biased region" description="Low complexity" evidence="1">
    <location>
        <begin position="165"/>
        <end position="193"/>
    </location>
</feature>
<feature type="compositionally biased region" description="Low complexity" evidence="1">
    <location>
        <begin position="137"/>
        <end position="156"/>
    </location>
</feature>
<feature type="region of interest" description="Disordered" evidence="1">
    <location>
        <begin position="1"/>
        <end position="49"/>
    </location>
</feature>
<comment type="caution">
    <text evidence="2">The sequence shown here is derived from an EMBL/GenBank/DDBJ whole genome shotgun (WGS) entry which is preliminary data.</text>
</comment>
<accession>A0ABV6CK65</accession>
<feature type="compositionally biased region" description="Low complexity" evidence="1">
    <location>
        <begin position="201"/>
        <end position="223"/>
    </location>
</feature>
<dbReference type="EMBL" id="JBHLWQ010000119">
    <property type="protein sequence ID" value="MFC0201130.1"/>
    <property type="molecule type" value="Genomic_DNA"/>
</dbReference>
<feature type="compositionally biased region" description="Gly residues" evidence="1">
    <location>
        <begin position="224"/>
        <end position="234"/>
    </location>
</feature>
<reference evidence="2 3" key="1">
    <citation type="submission" date="2024-09" db="EMBL/GenBank/DDBJ databases">
        <authorList>
            <person name="Sun Q."/>
            <person name="Mori K."/>
        </authorList>
    </citation>
    <scope>NUCLEOTIDE SEQUENCE [LARGE SCALE GENOMIC DNA]</scope>
    <source>
        <strain evidence="2 3">CCM 7904</strain>
    </source>
</reference>